<gene>
    <name evidence="7" type="primary">LOC106473905</name>
</gene>
<dbReference type="Pfam" id="PF01463">
    <property type="entry name" value="LRRCT"/>
    <property type="match status" value="1"/>
</dbReference>
<dbReference type="PANTHER" id="PTHR24366:SF96">
    <property type="entry name" value="LEUCINE RICH REPEAT CONTAINING 53"/>
    <property type="match status" value="1"/>
</dbReference>
<dbReference type="Gene3D" id="3.80.10.10">
    <property type="entry name" value="Ribonuclease Inhibitor"/>
    <property type="match status" value="1"/>
</dbReference>
<evidence type="ECO:0000256" key="3">
    <source>
        <dbReference type="ARBA" id="ARBA00022737"/>
    </source>
</evidence>
<proteinExistence type="predicted"/>
<keyword evidence="1" id="KW-0433">Leucine-rich repeat</keyword>
<reference evidence="7" key="1">
    <citation type="submission" date="2025-08" db="UniProtKB">
        <authorList>
            <consortium name="RefSeq"/>
        </authorList>
    </citation>
    <scope>IDENTIFICATION</scope>
    <source>
        <tissue evidence="7">Muscle</tissue>
    </source>
</reference>
<evidence type="ECO:0000313" key="7">
    <source>
        <dbReference type="RefSeq" id="XP_013790047.1"/>
    </source>
</evidence>
<keyword evidence="6" id="KW-1185">Reference proteome</keyword>
<dbReference type="GeneID" id="106473905"/>
<dbReference type="InterPro" id="IPR032675">
    <property type="entry name" value="LRR_dom_sf"/>
</dbReference>
<dbReference type="RefSeq" id="XP_013790047.1">
    <property type="nucleotide sequence ID" value="XM_013934593.2"/>
</dbReference>
<evidence type="ECO:0000256" key="1">
    <source>
        <dbReference type="ARBA" id="ARBA00022614"/>
    </source>
</evidence>
<dbReference type="Pfam" id="PF13855">
    <property type="entry name" value="LRR_8"/>
    <property type="match status" value="1"/>
</dbReference>
<feature type="chain" id="PRO_5045586195" evidence="4">
    <location>
        <begin position="27"/>
        <end position="344"/>
    </location>
</feature>
<keyword evidence="3" id="KW-0677">Repeat</keyword>
<dbReference type="Proteomes" id="UP000694941">
    <property type="component" value="Unplaced"/>
</dbReference>
<evidence type="ECO:0000313" key="6">
    <source>
        <dbReference type="Proteomes" id="UP000694941"/>
    </source>
</evidence>
<dbReference type="PANTHER" id="PTHR24366">
    <property type="entry name" value="IG(IMMUNOGLOBULIN) AND LRR(LEUCINE RICH REPEAT) DOMAINS"/>
    <property type="match status" value="1"/>
</dbReference>
<dbReference type="SMART" id="SM00082">
    <property type="entry name" value="LRRCT"/>
    <property type="match status" value="1"/>
</dbReference>
<feature type="signal peptide" evidence="4">
    <location>
        <begin position="1"/>
        <end position="26"/>
    </location>
</feature>
<sequence>MSGKPKDWSLLMTIVTSLLLGVSVEAKCPPLENIYPCSCSENIDTCFYSCKGLDNNTSFLVYEQFRSCPTIHFSIVSGEIFSLPHRFFGGFGSVERFSLSLIHTKLEYLGETSSGLSAFDGLSVKNEFSVYMQWTDLGSSFDWSAFSAVDFGPEVSTTFFSNISEFSELSPGFYTAFSGSNMNSLVVSVAGLKSVGEIPLGQFSSLVNVNFERNSLTEIKRSNFPRPAPELENIDLNRNRLSYLPGDLFTDMFKLKMLDISINQISVLIEETFKPIFTSLDRLIVIGLPLTCDCRLAWILPDWREKVIDASGMAWPVTCNEPPNLAGKRVRDLQVQDLACKVKQ</sequence>
<evidence type="ECO:0000256" key="4">
    <source>
        <dbReference type="SAM" id="SignalP"/>
    </source>
</evidence>
<dbReference type="InterPro" id="IPR001611">
    <property type="entry name" value="Leu-rich_rpt"/>
</dbReference>
<name>A0ABM1BWJ3_LIMPO</name>
<evidence type="ECO:0000259" key="5">
    <source>
        <dbReference type="SMART" id="SM00082"/>
    </source>
</evidence>
<protein>
    <submittedName>
        <fullName evidence="7">Leucine-rich repeat and immunoglobulin-like domain-containing nogo receptor-interacting protein 3</fullName>
    </submittedName>
</protein>
<evidence type="ECO:0000256" key="2">
    <source>
        <dbReference type="ARBA" id="ARBA00022729"/>
    </source>
</evidence>
<keyword evidence="2 4" id="KW-0732">Signal</keyword>
<accession>A0ABM1BWJ3</accession>
<organism evidence="6 7">
    <name type="scientific">Limulus polyphemus</name>
    <name type="common">Atlantic horseshoe crab</name>
    <dbReference type="NCBI Taxonomy" id="6850"/>
    <lineage>
        <taxon>Eukaryota</taxon>
        <taxon>Metazoa</taxon>
        <taxon>Ecdysozoa</taxon>
        <taxon>Arthropoda</taxon>
        <taxon>Chelicerata</taxon>
        <taxon>Merostomata</taxon>
        <taxon>Xiphosura</taxon>
        <taxon>Limulidae</taxon>
        <taxon>Limulus</taxon>
    </lineage>
</organism>
<feature type="domain" description="LRRCT" evidence="5">
    <location>
        <begin position="289"/>
        <end position="341"/>
    </location>
</feature>
<dbReference type="SUPFAM" id="SSF52058">
    <property type="entry name" value="L domain-like"/>
    <property type="match status" value="1"/>
</dbReference>
<dbReference type="InterPro" id="IPR000483">
    <property type="entry name" value="Cys-rich_flank_reg_C"/>
</dbReference>